<sequence>MASLTDSEMSSVQGQGLGLVLEDFVFAHGDDPSLEHTFKITGIKSSLGEDVEVTVSKLYIARGAVDGDFGQDSNFGSVLNPVNLGRLSNPYTIDVVDGNTVGITDKAVLQIAAPTLVDPTAGFDCLDIAAVAGSGSCSSRPATSSFQGERFDLGLMLEAKVGDKDPNNLNIHAKSAVIDGSYLRLWADEDMDGGAATQLVAQFRLNLYTPELSINSCDALGQSCGDTVQLKNFELELALGNSLQPMYLDVNGSGNFVFEIKNIRETLSGTIASNGQRSGSDAATWDAFENYYNDPNGEFKSNLRIGELNVAGENFGSAKIEGLQIQYLRIESHDLGN</sequence>
<name>A0A1Y0I3C7_9GAMM</name>
<evidence type="ECO:0000313" key="2">
    <source>
        <dbReference type="Proteomes" id="UP000196027"/>
    </source>
</evidence>
<protein>
    <submittedName>
        <fullName evidence="1">Uncharacterized protein</fullName>
    </submittedName>
</protein>
<dbReference type="Proteomes" id="UP000196027">
    <property type="component" value="Chromosome"/>
</dbReference>
<gene>
    <name evidence="1" type="ORF">OLMES_0663</name>
</gene>
<dbReference type="AlphaFoldDB" id="A0A1Y0I3C7"/>
<keyword evidence="2" id="KW-1185">Reference proteome</keyword>
<organism evidence="1 2">
    <name type="scientific">Oleiphilus messinensis</name>
    <dbReference type="NCBI Taxonomy" id="141451"/>
    <lineage>
        <taxon>Bacteria</taxon>
        <taxon>Pseudomonadati</taxon>
        <taxon>Pseudomonadota</taxon>
        <taxon>Gammaproteobacteria</taxon>
        <taxon>Oceanospirillales</taxon>
        <taxon>Oleiphilaceae</taxon>
        <taxon>Oleiphilus</taxon>
    </lineage>
</organism>
<dbReference type="EMBL" id="CP021425">
    <property type="protein sequence ID" value="ARU54760.1"/>
    <property type="molecule type" value="Genomic_DNA"/>
</dbReference>
<reference evidence="1 2" key="1">
    <citation type="submission" date="2017-05" db="EMBL/GenBank/DDBJ databases">
        <title>Genomic insights into alkan degradation activity of Oleiphilus messinensis.</title>
        <authorList>
            <person name="Kozyavkin S.A."/>
            <person name="Slesarev A.I."/>
            <person name="Golyshin P.N."/>
            <person name="Korzhenkov A."/>
            <person name="Golyshina O.N."/>
            <person name="Toshchakov S.V."/>
        </authorList>
    </citation>
    <scope>NUCLEOTIDE SEQUENCE [LARGE SCALE GENOMIC DNA]</scope>
    <source>
        <strain evidence="1 2">ME102</strain>
    </source>
</reference>
<evidence type="ECO:0000313" key="1">
    <source>
        <dbReference type="EMBL" id="ARU54760.1"/>
    </source>
</evidence>
<accession>A0A1Y0I3C7</accession>
<proteinExistence type="predicted"/>
<dbReference type="KEGG" id="ome:OLMES_0663"/>